<gene>
    <name evidence="2" type="ORF">G5575_05190</name>
</gene>
<evidence type="ECO:0000313" key="2">
    <source>
        <dbReference type="EMBL" id="NGP17154.1"/>
    </source>
</evidence>
<keyword evidence="1" id="KW-0472">Membrane</keyword>
<comment type="caution">
    <text evidence="2">The sequence shown here is derived from an EMBL/GenBank/DDBJ whole genome shotgun (WGS) entry which is preliminary data.</text>
</comment>
<evidence type="ECO:0000256" key="1">
    <source>
        <dbReference type="SAM" id="Phobius"/>
    </source>
</evidence>
<keyword evidence="1" id="KW-1133">Transmembrane helix</keyword>
<dbReference type="AlphaFoldDB" id="A0A6M1SK26"/>
<proteinExistence type="predicted"/>
<sequence>MEYGGQSIWAVLVTIGVIVLASAMIYGLLRNRNRTVTEKVVTERATKEIYRQEDRDAT</sequence>
<organism evidence="2 3">
    <name type="scientific">Devosia aurantiaca</name>
    <dbReference type="NCBI Taxonomy" id="2714858"/>
    <lineage>
        <taxon>Bacteria</taxon>
        <taxon>Pseudomonadati</taxon>
        <taxon>Pseudomonadota</taxon>
        <taxon>Alphaproteobacteria</taxon>
        <taxon>Hyphomicrobiales</taxon>
        <taxon>Devosiaceae</taxon>
        <taxon>Devosia</taxon>
    </lineage>
</organism>
<dbReference type="RefSeq" id="WP_164533364.1">
    <property type="nucleotide sequence ID" value="NZ_JAALFG010000001.1"/>
</dbReference>
<protein>
    <submittedName>
        <fullName evidence="2">Uncharacterized protein</fullName>
    </submittedName>
</protein>
<keyword evidence="1" id="KW-0812">Transmembrane</keyword>
<dbReference type="EMBL" id="JAALFG010000001">
    <property type="protein sequence ID" value="NGP17154.1"/>
    <property type="molecule type" value="Genomic_DNA"/>
</dbReference>
<dbReference type="Proteomes" id="UP000474802">
    <property type="component" value="Unassembled WGS sequence"/>
</dbReference>
<feature type="transmembrane region" description="Helical" evidence="1">
    <location>
        <begin position="6"/>
        <end position="29"/>
    </location>
</feature>
<name>A0A6M1SK26_9HYPH</name>
<keyword evidence="3" id="KW-1185">Reference proteome</keyword>
<evidence type="ECO:0000313" key="3">
    <source>
        <dbReference type="Proteomes" id="UP000474802"/>
    </source>
</evidence>
<reference evidence="2 3" key="1">
    <citation type="submission" date="2020-02" db="EMBL/GenBank/DDBJ databases">
        <authorList>
            <person name="Khan S.A."/>
            <person name="Jeon C.O."/>
            <person name="Chun B.H."/>
        </authorList>
    </citation>
    <scope>NUCLEOTIDE SEQUENCE [LARGE SCALE GENOMIC DNA]</scope>
    <source>
        <strain evidence="2 3">H239</strain>
    </source>
</reference>
<reference evidence="2 3" key="2">
    <citation type="submission" date="2020-03" db="EMBL/GenBank/DDBJ databases">
        <title>Devosia chinhatensis sp. nov., isolated from a hexachlorocyclohexane (HCH) dump site in India.</title>
        <authorList>
            <person name="Kumar M."/>
            <person name="Lal R."/>
        </authorList>
    </citation>
    <scope>NUCLEOTIDE SEQUENCE [LARGE SCALE GENOMIC DNA]</scope>
    <source>
        <strain evidence="2 3">H239</strain>
    </source>
</reference>
<accession>A0A6M1SK26</accession>